<proteinExistence type="inferred from homology"/>
<keyword evidence="6 8" id="KW-0175">Coiled coil</keyword>
<dbReference type="InterPro" id="IPR019310">
    <property type="entry name" value="Efg1"/>
</dbReference>
<evidence type="ECO:0000256" key="3">
    <source>
        <dbReference type="ARBA" id="ARBA00018689"/>
    </source>
</evidence>
<feature type="compositionally biased region" description="Acidic residues" evidence="9">
    <location>
        <begin position="308"/>
        <end position="330"/>
    </location>
</feature>
<feature type="compositionally biased region" description="Basic residues" evidence="9">
    <location>
        <begin position="1"/>
        <end position="15"/>
    </location>
</feature>
<evidence type="ECO:0000313" key="11">
    <source>
        <dbReference type="Proteomes" id="UP001516023"/>
    </source>
</evidence>
<accession>A0ABD3QW30</accession>
<evidence type="ECO:0000256" key="7">
    <source>
        <dbReference type="ARBA" id="ARBA00023242"/>
    </source>
</evidence>
<evidence type="ECO:0000256" key="6">
    <source>
        <dbReference type="ARBA" id="ARBA00023054"/>
    </source>
</evidence>
<dbReference type="AlphaFoldDB" id="A0ABD3QW30"/>
<protein>
    <recommendedName>
        <fullName evidence="3">rRNA-processing protein EFG1</fullName>
    </recommendedName>
    <alternativeName>
        <fullName evidence="4">rRNA-processing protein efg1</fullName>
    </alternativeName>
</protein>
<organism evidence="10 11">
    <name type="scientific">Cyclotella cryptica</name>
    <dbReference type="NCBI Taxonomy" id="29204"/>
    <lineage>
        <taxon>Eukaryota</taxon>
        <taxon>Sar</taxon>
        <taxon>Stramenopiles</taxon>
        <taxon>Ochrophyta</taxon>
        <taxon>Bacillariophyta</taxon>
        <taxon>Coscinodiscophyceae</taxon>
        <taxon>Thalassiosirophycidae</taxon>
        <taxon>Stephanodiscales</taxon>
        <taxon>Stephanodiscaceae</taxon>
        <taxon>Cyclotella</taxon>
    </lineage>
</organism>
<evidence type="ECO:0000256" key="9">
    <source>
        <dbReference type="SAM" id="MobiDB-lite"/>
    </source>
</evidence>
<dbReference type="PANTHER" id="PTHR33911:SF1">
    <property type="entry name" value="RRNA-PROCESSING PROTEIN EFG1"/>
    <property type="match status" value="1"/>
</dbReference>
<dbReference type="Proteomes" id="UP001516023">
    <property type="component" value="Unassembled WGS sequence"/>
</dbReference>
<evidence type="ECO:0000256" key="8">
    <source>
        <dbReference type="SAM" id="Coils"/>
    </source>
</evidence>
<feature type="compositionally biased region" description="Basic residues" evidence="9">
    <location>
        <begin position="476"/>
        <end position="486"/>
    </location>
</feature>
<evidence type="ECO:0000256" key="2">
    <source>
        <dbReference type="ARBA" id="ARBA00006916"/>
    </source>
</evidence>
<feature type="region of interest" description="Disordered" evidence="9">
    <location>
        <begin position="283"/>
        <end position="486"/>
    </location>
</feature>
<comment type="caution">
    <text evidence="10">The sequence shown here is derived from an EMBL/GenBank/DDBJ whole genome shotgun (WGS) entry which is preliminary data.</text>
</comment>
<comment type="similarity">
    <text evidence="2">Belongs to the EFG1 family.</text>
</comment>
<keyword evidence="5" id="KW-0698">rRNA processing</keyword>
<evidence type="ECO:0000256" key="4">
    <source>
        <dbReference type="ARBA" id="ARBA00019827"/>
    </source>
</evidence>
<keyword evidence="7" id="KW-0539">Nucleus</keyword>
<dbReference type="InterPro" id="IPR050786">
    <property type="entry name" value="EFG1_rRNA-proc"/>
</dbReference>
<gene>
    <name evidence="10" type="ORF">HJC23_008469</name>
</gene>
<evidence type="ECO:0000256" key="5">
    <source>
        <dbReference type="ARBA" id="ARBA00022552"/>
    </source>
</evidence>
<feature type="coiled-coil region" evidence="8">
    <location>
        <begin position="183"/>
        <end position="210"/>
    </location>
</feature>
<dbReference type="PANTHER" id="PTHR33911">
    <property type="entry name" value="RRNA-PROCESSING PROTEIN EFG1"/>
    <property type="match status" value="1"/>
</dbReference>
<dbReference type="Pfam" id="PF10153">
    <property type="entry name" value="Efg1"/>
    <property type="match status" value="1"/>
</dbReference>
<keyword evidence="11" id="KW-1185">Reference proteome</keyword>
<dbReference type="GO" id="GO:0006364">
    <property type="term" value="P:rRNA processing"/>
    <property type="evidence" value="ECO:0007669"/>
    <property type="project" value="UniProtKB-KW"/>
</dbReference>
<evidence type="ECO:0000256" key="1">
    <source>
        <dbReference type="ARBA" id="ARBA00004604"/>
    </source>
</evidence>
<dbReference type="GO" id="GO:0005730">
    <property type="term" value="C:nucleolus"/>
    <property type="evidence" value="ECO:0007669"/>
    <property type="project" value="UniProtKB-SubCell"/>
</dbReference>
<feature type="compositionally biased region" description="Acidic residues" evidence="9">
    <location>
        <begin position="368"/>
        <end position="386"/>
    </location>
</feature>
<feature type="compositionally biased region" description="Acidic residues" evidence="9">
    <location>
        <begin position="408"/>
        <end position="422"/>
    </location>
</feature>
<dbReference type="EMBL" id="JABMIG020000006">
    <property type="protein sequence ID" value="KAL3804654.1"/>
    <property type="molecule type" value="Genomic_DNA"/>
</dbReference>
<feature type="region of interest" description="Disordered" evidence="9">
    <location>
        <begin position="1"/>
        <end position="31"/>
    </location>
</feature>
<sequence length="486" mass="55612">MRPKQYSKFKPWRKGKSAEKRLGAAAGGKKMSLKNRLRGQRRLLAKLMEKGEIGDALEGVKVKIAELEKEVKEREARELEKKNATKYHQVKFIERQKVTRLEKSIQRQLQKLKEEHSTDSDKEIQEQIAKLQAQLNATAMDQLYIAFYPADVKYMSLFTNGMQRAVDDERGQNRRRKIWNRIREGLLNDLKKEKEDCEAVEEEETKEKKAQFDNAKNWVNLDAAKKALLSMPEDTYPNAPSLLPIVSKSKPAKRETTENKSAAKATVTDNRFVFSKELDGLFHESTTGDDYEKEVETQEAIQTRKDDDDSTDSVDSSDSDDNDTSSEDDADPLKAYDESKDVSRDKKDPSSDNDEKVAKSTNAKVGSEEDSSSSSDDDSSSSDSESDAVPPKTKGNADNNFSMQNKEDDAEEDDDDDQDDFFTTEKLSAEDVFAQAQQQHHKERASDDHYSYQKKRSDKSKGFVTQNQTKREFRNFQHRKKRSKFS</sequence>
<feature type="region of interest" description="Disordered" evidence="9">
    <location>
        <begin position="240"/>
        <end position="264"/>
    </location>
</feature>
<comment type="subcellular location">
    <subcellularLocation>
        <location evidence="1">Nucleus</location>
        <location evidence="1">Nucleolus</location>
    </subcellularLocation>
</comment>
<evidence type="ECO:0000313" key="10">
    <source>
        <dbReference type="EMBL" id="KAL3804654.1"/>
    </source>
</evidence>
<feature type="compositionally biased region" description="Basic and acidic residues" evidence="9">
    <location>
        <begin position="331"/>
        <end position="358"/>
    </location>
</feature>
<reference evidence="10 11" key="1">
    <citation type="journal article" date="2020" name="G3 (Bethesda)">
        <title>Improved Reference Genome for Cyclotella cryptica CCMP332, a Model for Cell Wall Morphogenesis, Salinity Adaptation, and Lipid Production in Diatoms (Bacillariophyta).</title>
        <authorList>
            <person name="Roberts W.R."/>
            <person name="Downey K.M."/>
            <person name="Ruck E.C."/>
            <person name="Traller J.C."/>
            <person name="Alverson A.J."/>
        </authorList>
    </citation>
    <scope>NUCLEOTIDE SEQUENCE [LARGE SCALE GENOMIC DNA]</scope>
    <source>
        <strain evidence="10 11">CCMP332</strain>
    </source>
</reference>
<name>A0ABD3QW30_9STRA</name>